<dbReference type="Proteomes" id="UP000595841">
    <property type="component" value="Chromosome"/>
</dbReference>
<name>A0A974PAI5_9BACL</name>
<evidence type="ECO:0000313" key="1">
    <source>
        <dbReference type="EMBL" id="QQZ60452.1"/>
    </source>
</evidence>
<protein>
    <submittedName>
        <fullName evidence="1">DNA-binding protein</fullName>
    </submittedName>
</protein>
<dbReference type="GO" id="GO:0003677">
    <property type="term" value="F:DNA binding"/>
    <property type="evidence" value="ECO:0007669"/>
    <property type="project" value="UniProtKB-KW"/>
</dbReference>
<evidence type="ECO:0000313" key="2">
    <source>
        <dbReference type="Proteomes" id="UP000595841"/>
    </source>
</evidence>
<dbReference type="KEGG" id="pson:JI735_28780"/>
<keyword evidence="2" id="KW-1185">Reference proteome</keyword>
<sequence length="273" mass="31749">MKLDLDGIQADSLVDMLKASFTLENWDSIILIADKLHEEINNIYQTNQQKRASGRSVNIFQLKRSVVYYFGYSMCLKGIALQKLGKYVEARACIDRYSELGWINGMDARGLDEVEYYRNIAVANRYVVDLSEGNKDVLEYYVSYIRQNNDEILPGIIHILESSILHNFRVDVILEEFMDKIFEEAEYYKQNRNIRYFIDCVYLLSLYYSKNGKISDSINNTLYVLTTSVSLNDNKGFRKAAALYESLRGQATAEQQEQYSKLMNKILEERELS</sequence>
<keyword evidence="1" id="KW-0238">DNA-binding</keyword>
<dbReference type="AlphaFoldDB" id="A0A974PAI5"/>
<proteinExistence type="predicted"/>
<accession>A0A974PAI5</accession>
<dbReference type="EMBL" id="CP068595">
    <property type="protein sequence ID" value="QQZ60452.1"/>
    <property type="molecule type" value="Genomic_DNA"/>
</dbReference>
<dbReference type="RefSeq" id="WP_039837693.1">
    <property type="nucleotide sequence ID" value="NZ_CP068595.1"/>
</dbReference>
<reference evidence="1 2" key="1">
    <citation type="submission" date="2021-01" db="EMBL/GenBank/DDBJ databases">
        <title>Whole genome sequence of Paenibacillus sonchi LMG 24727 for comparative genomics.</title>
        <authorList>
            <person name="Lee G."/>
            <person name="Kim M.-J."/>
            <person name="Lim K."/>
            <person name="Shin J.-H."/>
        </authorList>
    </citation>
    <scope>NUCLEOTIDE SEQUENCE [LARGE SCALE GENOMIC DNA]</scope>
    <source>
        <strain evidence="1 2">LMG 24727</strain>
    </source>
</reference>
<gene>
    <name evidence="1" type="ORF">JI735_28780</name>
</gene>
<organism evidence="1 2">
    <name type="scientific">Paenibacillus sonchi</name>
    <dbReference type="NCBI Taxonomy" id="373687"/>
    <lineage>
        <taxon>Bacteria</taxon>
        <taxon>Bacillati</taxon>
        <taxon>Bacillota</taxon>
        <taxon>Bacilli</taxon>
        <taxon>Bacillales</taxon>
        <taxon>Paenibacillaceae</taxon>
        <taxon>Paenibacillus</taxon>
        <taxon>Paenibacillus sonchi group</taxon>
    </lineage>
</organism>